<evidence type="ECO:0000256" key="1">
    <source>
        <dbReference type="SAM" id="Phobius"/>
    </source>
</evidence>
<feature type="transmembrane region" description="Helical" evidence="1">
    <location>
        <begin position="44"/>
        <end position="63"/>
    </location>
</feature>
<name>A0A2R6NNN8_9APHY</name>
<evidence type="ECO:0000313" key="2">
    <source>
        <dbReference type="EMBL" id="PSR73656.1"/>
    </source>
</evidence>
<reference evidence="2 3" key="1">
    <citation type="submission" date="2018-02" db="EMBL/GenBank/DDBJ databases">
        <title>Genome sequence of the basidiomycete white-rot fungus Phlebia centrifuga.</title>
        <authorList>
            <person name="Granchi Z."/>
            <person name="Peng M."/>
            <person name="de Vries R.P."/>
            <person name="Hilden K."/>
            <person name="Makela M.R."/>
            <person name="Grigoriev I."/>
            <person name="Riley R."/>
        </authorList>
    </citation>
    <scope>NUCLEOTIDE SEQUENCE [LARGE SCALE GENOMIC DNA]</scope>
    <source>
        <strain evidence="2 3">FBCC195</strain>
    </source>
</reference>
<feature type="transmembrane region" description="Helical" evidence="1">
    <location>
        <begin position="75"/>
        <end position="94"/>
    </location>
</feature>
<evidence type="ECO:0000313" key="3">
    <source>
        <dbReference type="Proteomes" id="UP000186601"/>
    </source>
</evidence>
<organism evidence="2 3">
    <name type="scientific">Hermanssonia centrifuga</name>
    <dbReference type="NCBI Taxonomy" id="98765"/>
    <lineage>
        <taxon>Eukaryota</taxon>
        <taxon>Fungi</taxon>
        <taxon>Dikarya</taxon>
        <taxon>Basidiomycota</taxon>
        <taxon>Agaricomycotina</taxon>
        <taxon>Agaricomycetes</taxon>
        <taxon>Polyporales</taxon>
        <taxon>Meruliaceae</taxon>
        <taxon>Hermanssonia</taxon>
    </lineage>
</organism>
<dbReference type="Proteomes" id="UP000186601">
    <property type="component" value="Unassembled WGS sequence"/>
</dbReference>
<proteinExistence type="predicted"/>
<keyword evidence="3" id="KW-1185">Reference proteome</keyword>
<gene>
    <name evidence="2" type="ORF">PHLCEN_2v10575</name>
</gene>
<keyword evidence="1" id="KW-0812">Transmembrane</keyword>
<dbReference type="OrthoDB" id="418595at2759"/>
<accession>A0A2R6NNN8</accession>
<feature type="transmembrane region" description="Helical" evidence="1">
    <location>
        <begin position="12"/>
        <end position="32"/>
    </location>
</feature>
<keyword evidence="1" id="KW-1133">Transmembrane helix</keyword>
<sequence>MLSYVACVAPTSQALIFGVIPMPVWLLAGGLFALDSYMTLTDKVCTFILCSASILNLVMQGITQGSGSPGHIVASPGHVGGFLYGAGFALGKIFRVF</sequence>
<dbReference type="AlphaFoldDB" id="A0A2R6NNN8"/>
<dbReference type="EMBL" id="MLYV02001069">
    <property type="protein sequence ID" value="PSR73656.1"/>
    <property type="molecule type" value="Genomic_DNA"/>
</dbReference>
<protein>
    <recommendedName>
        <fullName evidence="4">Peptidase S54 rhomboid domain-containing protein</fullName>
    </recommendedName>
</protein>
<comment type="caution">
    <text evidence="2">The sequence shown here is derived from an EMBL/GenBank/DDBJ whole genome shotgun (WGS) entry which is preliminary data.</text>
</comment>
<evidence type="ECO:0008006" key="4">
    <source>
        <dbReference type="Google" id="ProtNLM"/>
    </source>
</evidence>
<keyword evidence="1" id="KW-0472">Membrane</keyword>